<dbReference type="InterPro" id="IPR036237">
    <property type="entry name" value="Xyl_isomerase-like_sf"/>
</dbReference>
<dbReference type="OrthoDB" id="2237247at2"/>
<protein>
    <submittedName>
        <fullName evidence="1">Epimerase KguE</fullName>
    </submittedName>
</protein>
<dbReference type="SUPFAM" id="SSF51658">
    <property type="entry name" value="Xylose isomerase-like"/>
    <property type="match status" value="1"/>
</dbReference>
<name>A0A0G4K254_9GAMM</name>
<gene>
    <name evidence="1" type="ORF">BN1221_04774c</name>
</gene>
<dbReference type="EMBL" id="CGIG01000001">
    <property type="protein sequence ID" value="CPR21239.1"/>
    <property type="molecule type" value="Genomic_DNA"/>
</dbReference>
<dbReference type="Proteomes" id="UP000044377">
    <property type="component" value="Unassembled WGS sequence"/>
</dbReference>
<accession>A0A0G4K254</accession>
<organism evidence="1 2">
    <name type="scientific">Brenneria goodwinii</name>
    <dbReference type="NCBI Taxonomy" id="1109412"/>
    <lineage>
        <taxon>Bacteria</taxon>
        <taxon>Pseudomonadati</taxon>
        <taxon>Pseudomonadota</taxon>
        <taxon>Gammaproteobacteria</taxon>
        <taxon>Enterobacterales</taxon>
        <taxon>Pectobacteriaceae</taxon>
        <taxon>Brenneria</taxon>
    </lineage>
</organism>
<keyword evidence="2" id="KW-1185">Reference proteome</keyword>
<proteinExistence type="predicted"/>
<dbReference type="RefSeq" id="WP_048639398.1">
    <property type="nucleotide sequence ID" value="NZ_CGIG01000001.1"/>
</dbReference>
<evidence type="ECO:0000313" key="2">
    <source>
        <dbReference type="Proteomes" id="UP000044377"/>
    </source>
</evidence>
<sequence>MQREIVVVTAAYGSDVVRRLGGQAALLPIIAESGADGVEIRRELLTEHELQTIPALAERIAQHQLFAVYSVPEGLFSHDGGLNPALGARLSEAGALNARAIKFSLGNYRVGADLAALDECIRQQPVQLVVENDQTKESGVLPPLHAFFSAVRQNRLPVRMTFDMANWRWVDEDAEQAAIQLAAEVLYIHVKAAERRNDNWRAVDLDNSDGSWKSLLALLPEQAMRGIEFPLVGQDLTAVTRHYVNLLKAN</sequence>
<dbReference type="Gene3D" id="3.20.20.150">
    <property type="entry name" value="Divalent-metal-dependent TIM barrel enzymes"/>
    <property type="match status" value="1"/>
</dbReference>
<reference evidence="2" key="1">
    <citation type="submission" date="2015-01" db="EMBL/GenBank/DDBJ databases">
        <authorList>
            <person name="Paterson Steve"/>
        </authorList>
    </citation>
    <scope>NUCLEOTIDE SEQUENCE [LARGE SCALE GENOMIC DNA]</scope>
    <source>
        <strain evidence="2">OBR1</strain>
    </source>
</reference>
<dbReference type="STRING" id="1109412.BN1221_04774c"/>
<evidence type="ECO:0000313" key="1">
    <source>
        <dbReference type="EMBL" id="CPR21239.1"/>
    </source>
</evidence>
<dbReference type="AlphaFoldDB" id="A0A0G4K254"/>